<protein>
    <recommendedName>
        <fullName evidence="2">Myb/SANT-like DNA-binding domain-containing protein</fullName>
    </recommendedName>
</protein>
<organism evidence="3 4">
    <name type="scientific">Coilia grayii</name>
    <name type="common">Gray's grenadier anchovy</name>
    <dbReference type="NCBI Taxonomy" id="363190"/>
    <lineage>
        <taxon>Eukaryota</taxon>
        <taxon>Metazoa</taxon>
        <taxon>Chordata</taxon>
        <taxon>Craniata</taxon>
        <taxon>Vertebrata</taxon>
        <taxon>Euteleostomi</taxon>
        <taxon>Actinopterygii</taxon>
        <taxon>Neopterygii</taxon>
        <taxon>Teleostei</taxon>
        <taxon>Clupei</taxon>
        <taxon>Clupeiformes</taxon>
        <taxon>Clupeoidei</taxon>
        <taxon>Engraulidae</taxon>
        <taxon>Coilinae</taxon>
        <taxon>Coilia</taxon>
    </lineage>
</organism>
<reference evidence="3 4" key="1">
    <citation type="submission" date="2024-09" db="EMBL/GenBank/DDBJ databases">
        <title>A chromosome-level genome assembly of Gray's grenadier anchovy, Coilia grayii.</title>
        <authorList>
            <person name="Fu Z."/>
        </authorList>
    </citation>
    <scope>NUCLEOTIDE SEQUENCE [LARGE SCALE GENOMIC DNA]</scope>
    <source>
        <strain evidence="3">G4</strain>
        <tissue evidence="3">Muscle</tissue>
    </source>
</reference>
<dbReference type="Pfam" id="PF13873">
    <property type="entry name" value="Myb_DNA-bind_5"/>
    <property type="match status" value="1"/>
</dbReference>
<comment type="caution">
    <text evidence="3">The sequence shown here is derived from an EMBL/GenBank/DDBJ whole genome shotgun (WGS) entry which is preliminary data.</text>
</comment>
<accession>A0ABD1K8H8</accession>
<feature type="coiled-coil region" evidence="1">
    <location>
        <begin position="185"/>
        <end position="219"/>
    </location>
</feature>
<gene>
    <name evidence="3" type="ORF">ACEWY4_010172</name>
</gene>
<evidence type="ECO:0000313" key="3">
    <source>
        <dbReference type="EMBL" id="KAL2095453.1"/>
    </source>
</evidence>
<evidence type="ECO:0000256" key="1">
    <source>
        <dbReference type="SAM" id="Coils"/>
    </source>
</evidence>
<keyword evidence="4" id="KW-1185">Reference proteome</keyword>
<dbReference type="PANTHER" id="PTHR23098">
    <property type="entry name" value="AGAP001331-PA-RELATED"/>
    <property type="match status" value="1"/>
</dbReference>
<dbReference type="Proteomes" id="UP001591681">
    <property type="component" value="Unassembled WGS sequence"/>
</dbReference>
<evidence type="ECO:0000313" key="4">
    <source>
        <dbReference type="Proteomes" id="UP001591681"/>
    </source>
</evidence>
<dbReference type="EMBL" id="JBHFQA010000008">
    <property type="protein sequence ID" value="KAL2095453.1"/>
    <property type="molecule type" value="Genomic_DNA"/>
</dbReference>
<feature type="domain" description="Myb/SANT-like DNA-binding" evidence="2">
    <location>
        <begin position="28"/>
        <end position="93"/>
    </location>
</feature>
<dbReference type="AlphaFoldDB" id="A0ABD1K8H8"/>
<sequence length="237" mass="26764">MYYFVSCVCISVCVGQNYGCQTMPDKLETFVGCVEKSKDILFGKFNTHITKDAKDREWEKIANTVSAVSGVSKDGEAIKKKVSTLTSQTKKKTVVVAKDQKKTGGGSASVPLLTPAETGLLGLVSKVMKYHLLSGATLSFVTCLKVNMISFIPLCANLWFDMQFDWVRFSSFLAEKKQKLQKTSIESEAQALLAIEREKLELQRERLCIERERLALERKKFEWQKVQGMCRKCCFEL</sequence>
<evidence type="ECO:0000259" key="2">
    <source>
        <dbReference type="Pfam" id="PF13873"/>
    </source>
</evidence>
<dbReference type="PANTHER" id="PTHR23098:SF16">
    <property type="entry name" value="REGULATORY PROTEIN ZESTE"/>
    <property type="match status" value="1"/>
</dbReference>
<dbReference type="InterPro" id="IPR028002">
    <property type="entry name" value="Myb_DNA-bind_5"/>
</dbReference>
<name>A0ABD1K8H8_9TELE</name>
<keyword evidence="1" id="KW-0175">Coiled coil</keyword>
<proteinExistence type="predicted"/>